<keyword evidence="1" id="KW-0812">Transmembrane</keyword>
<protein>
    <recommendedName>
        <fullName evidence="2">DUF2231 domain-containing protein</fullName>
    </recommendedName>
</protein>
<dbReference type="RefSeq" id="WP_075128077.1">
    <property type="nucleotide sequence ID" value="NZ_MSIE01000047.1"/>
</dbReference>
<reference evidence="3 4" key="1">
    <citation type="submission" date="2016-12" db="EMBL/GenBank/DDBJ databases">
        <title>The draft genome sequence of Actinophytocola sp. 11-183.</title>
        <authorList>
            <person name="Wang W."/>
            <person name="Yuan L."/>
        </authorList>
    </citation>
    <scope>NUCLEOTIDE SEQUENCE [LARGE SCALE GENOMIC DNA]</scope>
    <source>
        <strain evidence="3 4">11-183</strain>
    </source>
</reference>
<proteinExistence type="predicted"/>
<organism evidence="3 4">
    <name type="scientific">Actinophytocola xanthii</name>
    <dbReference type="NCBI Taxonomy" id="1912961"/>
    <lineage>
        <taxon>Bacteria</taxon>
        <taxon>Bacillati</taxon>
        <taxon>Actinomycetota</taxon>
        <taxon>Actinomycetes</taxon>
        <taxon>Pseudonocardiales</taxon>
        <taxon>Pseudonocardiaceae</taxon>
    </lineage>
</organism>
<dbReference type="Pfam" id="PF09990">
    <property type="entry name" value="DUF2231"/>
    <property type="match status" value="1"/>
</dbReference>
<dbReference type="InterPro" id="IPR019251">
    <property type="entry name" value="DUF2231_TM"/>
</dbReference>
<dbReference type="AlphaFoldDB" id="A0A1Q8CKL0"/>
<keyword evidence="1" id="KW-0472">Membrane</keyword>
<feature type="transmembrane region" description="Helical" evidence="1">
    <location>
        <begin position="42"/>
        <end position="61"/>
    </location>
</feature>
<gene>
    <name evidence="3" type="ORF">BU204_24385</name>
</gene>
<accession>A0A1Q8CKL0</accession>
<evidence type="ECO:0000256" key="1">
    <source>
        <dbReference type="SAM" id="Phobius"/>
    </source>
</evidence>
<dbReference type="Proteomes" id="UP000185596">
    <property type="component" value="Unassembled WGS sequence"/>
</dbReference>
<feature type="transmembrane region" description="Helical" evidence="1">
    <location>
        <begin position="87"/>
        <end position="104"/>
    </location>
</feature>
<evidence type="ECO:0000259" key="2">
    <source>
        <dbReference type="Pfam" id="PF09990"/>
    </source>
</evidence>
<evidence type="ECO:0000313" key="3">
    <source>
        <dbReference type="EMBL" id="OLF14883.1"/>
    </source>
</evidence>
<sequence length="182" mass="19064">MPDFVGGLPLHPLVVHFVVVLLPLAVLGSILTAVWPAVRRRFGWLAVAAAGAGTVLTPIATSSGDFLESRLGTNPGIQEHGRLGDMLFWWALPLFVAVTVLMVLHQRAEKAARAHAVDTADGGAGVTTETRRATGTSVVMLVMAVVTVGVAIGTAIHTYRVGDAGARLVWEFVEDQPPANGG</sequence>
<dbReference type="EMBL" id="MSIE01000047">
    <property type="protein sequence ID" value="OLF14883.1"/>
    <property type="molecule type" value="Genomic_DNA"/>
</dbReference>
<dbReference type="OrthoDB" id="4864772at2"/>
<comment type="caution">
    <text evidence="3">The sequence shown here is derived from an EMBL/GenBank/DDBJ whole genome shotgun (WGS) entry which is preliminary data.</text>
</comment>
<keyword evidence="1" id="KW-1133">Transmembrane helix</keyword>
<evidence type="ECO:0000313" key="4">
    <source>
        <dbReference type="Proteomes" id="UP000185596"/>
    </source>
</evidence>
<feature type="transmembrane region" description="Helical" evidence="1">
    <location>
        <begin position="13"/>
        <end position="35"/>
    </location>
</feature>
<keyword evidence="4" id="KW-1185">Reference proteome</keyword>
<dbReference type="STRING" id="1912961.BU204_24385"/>
<feature type="domain" description="DUF2231" evidence="2">
    <location>
        <begin position="7"/>
        <end position="172"/>
    </location>
</feature>
<name>A0A1Q8CKL0_9PSEU</name>
<feature type="transmembrane region" description="Helical" evidence="1">
    <location>
        <begin position="138"/>
        <end position="159"/>
    </location>
</feature>